<comment type="catalytic activity">
    <reaction evidence="7">
        <text>a 2'-deoxycytidine in DNA + S-adenosyl-L-methionine = an N(4)-methyl-2'-deoxycytidine in DNA + S-adenosyl-L-homocysteine + H(+)</text>
        <dbReference type="Rhea" id="RHEA:16857"/>
        <dbReference type="Rhea" id="RHEA-COMP:11369"/>
        <dbReference type="Rhea" id="RHEA-COMP:13674"/>
        <dbReference type="ChEBI" id="CHEBI:15378"/>
        <dbReference type="ChEBI" id="CHEBI:57856"/>
        <dbReference type="ChEBI" id="CHEBI:59789"/>
        <dbReference type="ChEBI" id="CHEBI:85452"/>
        <dbReference type="ChEBI" id="CHEBI:137933"/>
        <dbReference type="EC" id="2.1.1.113"/>
    </reaction>
</comment>
<evidence type="ECO:0000313" key="9">
    <source>
        <dbReference type="EMBL" id="MBB3942399.1"/>
    </source>
</evidence>
<protein>
    <recommendedName>
        <fullName evidence="2">site-specific DNA-methyltransferase (cytosine-N(4)-specific)</fullName>
        <ecNumber evidence="2">2.1.1.113</ecNumber>
    </recommendedName>
</protein>
<dbReference type="GO" id="GO:0003677">
    <property type="term" value="F:DNA binding"/>
    <property type="evidence" value="ECO:0007669"/>
    <property type="project" value="InterPro"/>
</dbReference>
<dbReference type="InterPro" id="IPR029063">
    <property type="entry name" value="SAM-dependent_MTases_sf"/>
</dbReference>
<accession>A0A840AVP2</accession>
<dbReference type="PROSITE" id="PS00093">
    <property type="entry name" value="N4_MTASE"/>
    <property type="match status" value="1"/>
</dbReference>
<evidence type="ECO:0000256" key="8">
    <source>
        <dbReference type="SAM" id="MobiDB-lite"/>
    </source>
</evidence>
<evidence type="ECO:0000256" key="6">
    <source>
        <dbReference type="ARBA" id="ARBA00022747"/>
    </source>
</evidence>
<evidence type="ECO:0000256" key="4">
    <source>
        <dbReference type="ARBA" id="ARBA00022679"/>
    </source>
</evidence>
<dbReference type="RefSeq" id="WP_183939959.1">
    <property type="nucleotide sequence ID" value="NZ_BAABBG010000001.1"/>
</dbReference>
<dbReference type="EC" id="2.1.1.113" evidence="2"/>
<dbReference type="EMBL" id="JACIEA010000001">
    <property type="protein sequence ID" value="MBB3942399.1"/>
    <property type="molecule type" value="Genomic_DNA"/>
</dbReference>
<evidence type="ECO:0000256" key="2">
    <source>
        <dbReference type="ARBA" id="ARBA00012185"/>
    </source>
</evidence>
<evidence type="ECO:0000256" key="3">
    <source>
        <dbReference type="ARBA" id="ARBA00022603"/>
    </source>
</evidence>
<dbReference type="Gene3D" id="3.40.50.150">
    <property type="entry name" value="Vaccinia Virus protein VP39"/>
    <property type="match status" value="2"/>
</dbReference>
<dbReference type="GO" id="GO:0009307">
    <property type="term" value="P:DNA restriction-modification system"/>
    <property type="evidence" value="ECO:0007669"/>
    <property type="project" value="UniProtKB-KW"/>
</dbReference>
<proteinExistence type="inferred from homology"/>
<dbReference type="SUPFAM" id="SSF53335">
    <property type="entry name" value="S-adenosyl-L-methionine-dependent methyltransferases"/>
    <property type="match status" value="2"/>
</dbReference>
<reference evidence="9 10" key="1">
    <citation type="submission" date="2020-08" db="EMBL/GenBank/DDBJ databases">
        <title>Genomic Encyclopedia of Type Strains, Phase IV (KMG-IV): sequencing the most valuable type-strain genomes for metagenomic binning, comparative biology and taxonomic classification.</title>
        <authorList>
            <person name="Goeker M."/>
        </authorList>
    </citation>
    <scope>NUCLEOTIDE SEQUENCE [LARGE SCALE GENOMIC DNA]</scope>
    <source>
        <strain evidence="9 10">DSM 29050</strain>
    </source>
</reference>
<evidence type="ECO:0000256" key="7">
    <source>
        <dbReference type="ARBA" id="ARBA00049120"/>
    </source>
</evidence>
<gene>
    <name evidence="9" type="ORF">GGR91_000621</name>
</gene>
<keyword evidence="3" id="KW-0489">Methyltransferase</keyword>
<evidence type="ECO:0000313" key="10">
    <source>
        <dbReference type="Proteomes" id="UP000581447"/>
    </source>
</evidence>
<evidence type="ECO:0000256" key="1">
    <source>
        <dbReference type="ARBA" id="ARBA00010203"/>
    </source>
</evidence>
<dbReference type="GO" id="GO:0032259">
    <property type="term" value="P:methylation"/>
    <property type="evidence" value="ECO:0007669"/>
    <property type="project" value="UniProtKB-KW"/>
</dbReference>
<dbReference type="GO" id="GO:0015667">
    <property type="term" value="F:site-specific DNA-methyltransferase (cytosine-N4-specific) activity"/>
    <property type="evidence" value="ECO:0007669"/>
    <property type="project" value="UniProtKB-EC"/>
</dbReference>
<comment type="similarity">
    <text evidence="1">Belongs to the N(4)/N(6)-methyltransferase family. N(4) subfamily.</text>
</comment>
<dbReference type="Proteomes" id="UP000581447">
    <property type="component" value="Unassembled WGS sequence"/>
</dbReference>
<comment type="caution">
    <text evidence="9">The sequence shown here is derived from an EMBL/GenBank/DDBJ whole genome shotgun (WGS) entry which is preliminary data.</text>
</comment>
<keyword evidence="10" id="KW-1185">Reference proteome</keyword>
<sequence length="393" mass="43476">MLPSIHPFPARMAPDLALNSLASLTSGTVLDPMTGSGTVARVAKNQGLHSMGFDLDPLAVLISKVGTTSVDDDVLCDFEQRFLKILNATSVDELALPWIDGDQDAERFVNFWFAEPQRADLRRIASLLHRNIEIDMPDDVADVFRIALSRIIVTKKQAASLAQDTSHSRPHRVSLASDYDVVAGFMKSLRAVRKRVAQIPKQGVSTIRRGDARNLSMVDAESVDAVVTSPPYLNAIDYMRGHRMSLIWLGHRYSDLSKARSNSIGAEKRPDLPFDKIAFQSIKNSMGELDTLPNRYHGMIERYVVDLHKMIGEVARVMKPQAFATFVMGNSCLQGVYIQNSEALAEAAKAVGLNETTRHERDLPSGSRYLPTPESGALSKRMRKEVVLTFAKA</sequence>
<name>A0A840AVP2_9SPHN</name>
<keyword evidence="6" id="KW-0680">Restriction system</keyword>
<dbReference type="AlphaFoldDB" id="A0A840AVP2"/>
<feature type="region of interest" description="Disordered" evidence="8">
    <location>
        <begin position="355"/>
        <end position="376"/>
    </location>
</feature>
<dbReference type="InterPro" id="IPR017985">
    <property type="entry name" value="MeTrfase_CN4_CS"/>
</dbReference>
<keyword evidence="5" id="KW-0949">S-adenosyl-L-methionine</keyword>
<keyword evidence="4" id="KW-0808">Transferase</keyword>
<organism evidence="9 10">
    <name type="scientific">Sphingorhabdus rigui</name>
    <dbReference type="NCBI Taxonomy" id="1282858"/>
    <lineage>
        <taxon>Bacteria</taxon>
        <taxon>Pseudomonadati</taxon>
        <taxon>Pseudomonadota</taxon>
        <taxon>Alphaproteobacteria</taxon>
        <taxon>Sphingomonadales</taxon>
        <taxon>Sphingomonadaceae</taxon>
        <taxon>Sphingorhabdus</taxon>
    </lineage>
</organism>
<evidence type="ECO:0000256" key="5">
    <source>
        <dbReference type="ARBA" id="ARBA00022691"/>
    </source>
</evidence>